<dbReference type="Proteomes" id="UP000504618">
    <property type="component" value="Unplaced"/>
</dbReference>
<reference evidence="2" key="1">
    <citation type="submission" date="2025-08" db="UniProtKB">
        <authorList>
            <consortium name="RefSeq"/>
        </authorList>
    </citation>
    <scope>IDENTIFICATION</scope>
    <source>
        <tissue evidence="2">Whole body</tissue>
    </source>
</reference>
<organism evidence="1 2">
    <name type="scientific">Temnothorax curvispinosus</name>
    <dbReference type="NCBI Taxonomy" id="300111"/>
    <lineage>
        <taxon>Eukaryota</taxon>
        <taxon>Metazoa</taxon>
        <taxon>Ecdysozoa</taxon>
        <taxon>Arthropoda</taxon>
        <taxon>Hexapoda</taxon>
        <taxon>Insecta</taxon>
        <taxon>Pterygota</taxon>
        <taxon>Neoptera</taxon>
        <taxon>Endopterygota</taxon>
        <taxon>Hymenoptera</taxon>
        <taxon>Apocrita</taxon>
        <taxon>Aculeata</taxon>
        <taxon>Formicoidea</taxon>
        <taxon>Formicidae</taxon>
        <taxon>Myrmicinae</taxon>
        <taxon>Temnothorax</taxon>
    </lineage>
</organism>
<dbReference type="RefSeq" id="XP_024892986.1">
    <property type="nucleotide sequence ID" value="XM_025037218.1"/>
</dbReference>
<evidence type="ECO:0000313" key="2">
    <source>
        <dbReference type="RefSeq" id="XP_024892986.1"/>
    </source>
</evidence>
<proteinExistence type="predicted"/>
<accession>A0A6J1RJW5</accession>
<evidence type="ECO:0000313" key="1">
    <source>
        <dbReference type="Proteomes" id="UP000504618"/>
    </source>
</evidence>
<protein>
    <submittedName>
        <fullName evidence="2">Uncharacterized protein LOC112468166</fullName>
    </submittedName>
</protein>
<gene>
    <name evidence="2" type="primary">LOC112468166</name>
</gene>
<dbReference type="GeneID" id="112468166"/>
<keyword evidence="1" id="KW-1185">Reference proteome</keyword>
<dbReference type="AlphaFoldDB" id="A0A6J1RJW5"/>
<sequence>MPSVCFATQTRAKLVFVCVIRPAWDLDVGFDVRKKKCTKELKHSGALLYFARHKTSTSNHINRTKIVSRVILPELPNRLLQQVVMSCKRAKRMEVSARFLKRAVRNETRELEMQFD</sequence>
<name>A0A6J1RJW5_9HYME</name>